<name>A0A6J7UME2_9ZZZZ</name>
<dbReference type="GO" id="GO:0005524">
    <property type="term" value="F:ATP binding"/>
    <property type="evidence" value="ECO:0007669"/>
    <property type="project" value="UniProtKB-KW"/>
</dbReference>
<dbReference type="PROSITE" id="PS50893">
    <property type="entry name" value="ABC_TRANSPORTER_2"/>
    <property type="match status" value="2"/>
</dbReference>
<comment type="subcellular location">
    <subcellularLocation>
        <location evidence="1">Cell membrane</location>
        <topology evidence="1">Peripheral membrane protein</topology>
    </subcellularLocation>
</comment>
<feature type="domain" description="ABC transporter" evidence="9">
    <location>
        <begin position="9"/>
        <end position="243"/>
    </location>
</feature>
<evidence type="ECO:0000313" key="11">
    <source>
        <dbReference type="EMBL" id="CAB4758258.1"/>
    </source>
</evidence>
<sequence>MGEPTNVAVEASGISKSFGGVLALDTVNLELRKGEVHALLGENGAGKTTLSNILAGLYRADGGTLVVDGVECEFHSPSQAIEAGVGMVHQHFRLVPPMTVAENLHLGSPDTPAVISQKKLVASARRMMEEIGLEVDPTARVWQLSVGEQQRVEILRVLARGARVLILDEPTAVLTAQEAKELFVVIRRLVASGRTVVFISHKLNEVIEISDRITVLRGGKHVVTKDAAGATPRELARLMTGEDLDYAVEHREVGLSVVLRLNDVSARNHRGIEALHGVNLEVRAGEVLGIAGVSGNGQTELSEVITGLRRANAGTITIDGVDVTHASTRDIAELGVGHIPEDRIGMGMAGSQSVKDNAILRHYRSEELSTRMRLKRGNVVEFAKRLVAAGRVQTRSINMPAGQMSGGNQQRLVAKRESMISDRLLVAAHPTRGLDVLATKEVQTAIIERRDSGCGVLMISDDLDEVMLMSDRIAVMYEGRVMGIFDRAEFDRERIGLLMGGSGHRLLPQ</sequence>
<keyword evidence="8" id="KW-0472">Membrane</keyword>
<dbReference type="CDD" id="cd03216">
    <property type="entry name" value="ABC_Carb_Monos_I"/>
    <property type="match status" value="1"/>
</dbReference>
<dbReference type="InterPro" id="IPR027417">
    <property type="entry name" value="P-loop_NTPase"/>
</dbReference>
<dbReference type="EMBL" id="CAFBQP010000091">
    <property type="protein sequence ID" value="CAB5067059.1"/>
    <property type="molecule type" value="Genomic_DNA"/>
</dbReference>
<dbReference type="FunFam" id="3.40.50.300:FF:000127">
    <property type="entry name" value="Ribose import ATP-binding protein RbsA"/>
    <property type="match status" value="1"/>
</dbReference>
<keyword evidence="5" id="KW-0547">Nucleotide-binding</keyword>
<keyword evidence="7" id="KW-1278">Translocase</keyword>
<dbReference type="SMART" id="SM00382">
    <property type="entry name" value="AAA"/>
    <property type="match status" value="2"/>
</dbReference>
<dbReference type="Gene3D" id="3.40.50.300">
    <property type="entry name" value="P-loop containing nucleotide triphosphate hydrolases"/>
    <property type="match status" value="2"/>
</dbReference>
<evidence type="ECO:0000256" key="2">
    <source>
        <dbReference type="ARBA" id="ARBA00022448"/>
    </source>
</evidence>
<reference evidence="13" key="1">
    <citation type="submission" date="2020-05" db="EMBL/GenBank/DDBJ databases">
        <authorList>
            <person name="Chiriac C."/>
            <person name="Salcher M."/>
            <person name="Ghai R."/>
            <person name="Kavagutti S V."/>
        </authorList>
    </citation>
    <scope>NUCLEOTIDE SEQUENCE</scope>
</reference>
<dbReference type="PANTHER" id="PTHR43790:SF4">
    <property type="entry name" value="GUANOSINE IMPORT ATP-BINDING PROTEIN NUPO"/>
    <property type="match status" value="1"/>
</dbReference>
<feature type="domain" description="ABC transporter" evidence="9">
    <location>
        <begin position="259"/>
        <end position="503"/>
    </location>
</feature>
<accession>A0A6J7UME2</accession>
<evidence type="ECO:0000259" key="9">
    <source>
        <dbReference type="PROSITE" id="PS50893"/>
    </source>
</evidence>
<dbReference type="EMBL" id="CAEZXX010000028">
    <property type="protein sequence ID" value="CAB4700954.1"/>
    <property type="molecule type" value="Genomic_DNA"/>
</dbReference>
<keyword evidence="4" id="KW-0677">Repeat</keyword>
<keyword evidence="6" id="KW-0067">ATP-binding</keyword>
<dbReference type="InterPro" id="IPR003593">
    <property type="entry name" value="AAA+_ATPase"/>
</dbReference>
<evidence type="ECO:0000256" key="5">
    <source>
        <dbReference type="ARBA" id="ARBA00022741"/>
    </source>
</evidence>
<evidence type="ECO:0000256" key="3">
    <source>
        <dbReference type="ARBA" id="ARBA00022475"/>
    </source>
</evidence>
<evidence type="ECO:0000256" key="1">
    <source>
        <dbReference type="ARBA" id="ARBA00004202"/>
    </source>
</evidence>
<dbReference type="GO" id="GO:0005886">
    <property type="term" value="C:plasma membrane"/>
    <property type="evidence" value="ECO:0007669"/>
    <property type="project" value="UniProtKB-SubCell"/>
</dbReference>
<proteinExistence type="predicted"/>
<evidence type="ECO:0000256" key="4">
    <source>
        <dbReference type="ARBA" id="ARBA00022737"/>
    </source>
</evidence>
<dbReference type="InterPro" id="IPR050107">
    <property type="entry name" value="ABC_carbohydrate_import_ATPase"/>
</dbReference>
<evidence type="ECO:0000256" key="7">
    <source>
        <dbReference type="ARBA" id="ARBA00022967"/>
    </source>
</evidence>
<dbReference type="EMBL" id="CAFBLR010000045">
    <property type="protein sequence ID" value="CAB4869147.1"/>
    <property type="molecule type" value="Genomic_DNA"/>
</dbReference>
<dbReference type="PROSITE" id="PS00211">
    <property type="entry name" value="ABC_TRANSPORTER_1"/>
    <property type="match status" value="1"/>
</dbReference>
<dbReference type="InterPro" id="IPR017871">
    <property type="entry name" value="ABC_transporter-like_CS"/>
</dbReference>
<gene>
    <name evidence="10" type="ORF">UFOPK2602_00585</name>
    <name evidence="11" type="ORF">UFOPK2806_01468</name>
    <name evidence="12" type="ORF">UFOPK3417_00651</name>
    <name evidence="13" type="ORF">UFOPK4306_01977</name>
</gene>
<dbReference type="Pfam" id="PF00005">
    <property type="entry name" value="ABC_tran"/>
    <property type="match status" value="2"/>
</dbReference>
<evidence type="ECO:0000256" key="6">
    <source>
        <dbReference type="ARBA" id="ARBA00022840"/>
    </source>
</evidence>
<dbReference type="SUPFAM" id="SSF52540">
    <property type="entry name" value="P-loop containing nucleoside triphosphate hydrolases"/>
    <property type="match status" value="2"/>
</dbReference>
<keyword evidence="3" id="KW-1003">Cell membrane</keyword>
<dbReference type="EMBL" id="CAEZYY010000019">
    <property type="protein sequence ID" value="CAB4758258.1"/>
    <property type="molecule type" value="Genomic_DNA"/>
</dbReference>
<dbReference type="AlphaFoldDB" id="A0A6J7UME2"/>
<evidence type="ECO:0000313" key="12">
    <source>
        <dbReference type="EMBL" id="CAB4869147.1"/>
    </source>
</evidence>
<dbReference type="CDD" id="cd03215">
    <property type="entry name" value="ABC_Carb_Monos_II"/>
    <property type="match status" value="1"/>
</dbReference>
<evidence type="ECO:0000313" key="10">
    <source>
        <dbReference type="EMBL" id="CAB4700954.1"/>
    </source>
</evidence>
<dbReference type="InterPro" id="IPR003439">
    <property type="entry name" value="ABC_transporter-like_ATP-bd"/>
</dbReference>
<evidence type="ECO:0000256" key="8">
    <source>
        <dbReference type="ARBA" id="ARBA00023136"/>
    </source>
</evidence>
<organism evidence="13">
    <name type="scientific">freshwater metagenome</name>
    <dbReference type="NCBI Taxonomy" id="449393"/>
    <lineage>
        <taxon>unclassified sequences</taxon>
        <taxon>metagenomes</taxon>
        <taxon>ecological metagenomes</taxon>
    </lineage>
</organism>
<keyword evidence="2" id="KW-0813">Transport</keyword>
<dbReference type="GO" id="GO:0016887">
    <property type="term" value="F:ATP hydrolysis activity"/>
    <property type="evidence" value="ECO:0007669"/>
    <property type="project" value="InterPro"/>
</dbReference>
<protein>
    <submittedName>
        <fullName evidence="13">Unannotated protein</fullName>
    </submittedName>
</protein>
<dbReference type="PANTHER" id="PTHR43790">
    <property type="entry name" value="CARBOHYDRATE TRANSPORT ATP-BINDING PROTEIN MG119-RELATED"/>
    <property type="match status" value="1"/>
</dbReference>
<evidence type="ECO:0000313" key="13">
    <source>
        <dbReference type="EMBL" id="CAB5067059.1"/>
    </source>
</evidence>